<dbReference type="STRING" id="1120995.SAMN02745245_00497"/>
<dbReference type="NCBIfam" id="TIGR02543">
    <property type="entry name" value="List_Bact_rpt"/>
    <property type="match status" value="1"/>
</dbReference>
<protein>
    <submittedName>
        <fullName evidence="3">Listeria/Bacterioides repeat-containing protein</fullName>
    </submittedName>
</protein>
<dbReference type="OrthoDB" id="1698971at2"/>
<dbReference type="RefSeq" id="WP_073183365.1">
    <property type="nucleotide sequence ID" value="NZ_FQXI01000001.1"/>
</dbReference>
<dbReference type="InterPro" id="IPR051465">
    <property type="entry name" value="Cell_Envelope_Struct_Comp"/>
</dbReference>
<dbReference type="InterPro" id="IPR042229">
    <property type="entry name" value="Listeria/Bacterioides_rpt_sf"/>
</dbReference>
<evidence type="ECO:0000259" key="2">
    <source>
        <dbReference type="PROSITE" id="PS51272"/>
    </source>
</evidence>
<dbReference type="PROSITE" id="PS51272">
    <property type="entry name" value="SLH"/>
    <property type="match status" value="2"/>
</dbReference>
<keyword evidence="4" id="KW-1185">Reference proteome</keyword>
<dbReference type="InterPro" id="IPR001119">
    <property type="entry name" value="SLH_dom"/>
</dbReference>
<feature type="domain" description="SLH" evidence="2">
    <location>
        <begin position="572"/>
        <end position="628"/>
    </location>
</feature>
<reference evidence="3 4" key="1">
    <citation type="submission" date="2016-11" db="EMBL/GenBank/DDBJ databases">
        <authorList>
            <person name="Jaros S."/>
            <person name="Januszkiewicz K."/>
            <person name="Wedrychowicz H."/>
        </authorList>
    </citation>
    <scope>NUCLEOTIDE SEQUENCE [LARGE SCALE GENOMIC DNA]</scope>
    <source>
        <strain evidence="3 4">DSM 21120</strain>
    </source>
</reference>
<dbReference type="Gene3D" id="2.60.40.4270">
    <property type="entry name" value="Listeria-Bacteroides repeat domain"/>
    <property type="match status" value="1"/>
</dbReference>
<dbReference type="InterPro" id="IPR013378">
    <property type="entry name" value="InlB-like_B-rpt"/>
</dbReference>
<organism evidence="3 4">
    <name type="scientific">Anaerosphaera aminiphila DSM 21120</name>
    <dbReference type="NCBI Taxonomy" id="1120995"/>
    <lineage>
        <taxon>Bacteria</taxon>
        <taxon>Bacillati</taxon>
        <taxon>Bacillota</taxon>
        <taxon>Tissierellia</taxon>
        <taxon>Tissierellales</taxon>
        <taxon>Peptoniphilaceae</taxon>
        <taxon>Anaerosphaera</taxon>
    </lineage>
</organism>
<comment type="subcellular location">
    <subcellularLocation>
        <location evidence="1">Cell envelope</location>
    </subcellularLocation>
</comment>
<dbReference type="Pfam" id="PF09479">
    <property type="entry name" value="Flg_new"/>
    <property type="match status" value="1"/>
</dbReference>
<accession>A0A1M5PWY1</accession>
<gene>
    <name evidence="3" type="ORF">SAMN02745245_00497</name>
</gene>
<dbReference type="GO" id="GO:0030313">
    <property type="term" value="C:cell envelope"/>
    <property type="evidence" value="ECO:0007669"/>
    <property type="project" value="UniProtKB-SubCell"/>
</dbReference>
<dbReference type="PANTHER" id="PTHR43308">
    <property type="entry name" value="OUTER MEMBRANE PROTEIN ALPHA-RELATED"/>
    <property type="match status" value="1"/>
</dbReference>
<evidence type="ECO:0000256" key="1">
    <source>
        <dbReference type="ARBA" id="ARBA00004196"/>
    </source>
</evidence>
<dbReference type="PANTHER" id="PTHR43308:SF5">
    <property type="entry name" value="S-LAYER PROTEIN _ PEPTIDOGLYCAN ENDO-BETA-N-ACETYLGLUCOSAMINIDASE"/>
    <property type="match status" value="1"/>
</dbReference>
<dbReference type="Pfam" id="PF00395">
    <property type="entry name" value="SLH"/>
    <property type="match status" value="3"/>
</dbReference>
<proteinExistence type="predicted"/>
<evidence type="ECO:0000313" key="4">
    <source>
        <dbReference type="Proteomes" id="UP000184032"/>
    </source>
</evidence>
<dbReference type="EMBL" id="FQXI01000001">
    <property type="protein sequence ID" value="SHH05979.1"/>
    <property type="molecule type" value="Genomic_DNA"/>
</dbReference>
<feature type="domain" description="SLH" evidence="2">
    <location>
        <begin position="629"/>
        <end position="692"/>
    </location>
</feature>
<sequence>MEFKNKKTLKVMLMVLVMIIGINQIAPSIVVASEGTEIIKLHEVIPVNTDEYPDIEFGEEENIKSSTSYFKDSVKSVFEEWNLNIPDYIDSFINEDLNKTSSGRVEQIAKYESKDKILSSDIEDFLNELYSMQYDLYNNFKNVYNKYLLEANYENEIATGMLNYYSDYQQRVFSPFVNYQMLGNKQSSSETQYLEEAYDKIYDKLSEKIKEEDLLKEETYKLMKNAVYDWIKETDIDYIKGYIAQVNQYLKLAKELGYMYDEENEWIYNIYSEEEPGKSRELKLKDLTNGDLFGLDPTFLEFSIDKDGDEFLTPEEIWDSEGFQEIVSGVISTIEDNEDSSKDEVIDLIYATIITQYGALSMPGSGQQPINMTLPQFIHRAMNEISNFGKNELPEISSWQTEDGKLPYDIYRKENYIKVPYVIFVKYMVTYDNNAENTTGKIPIDENKYDEDDNVTILSNGDLARAGYTFKGWNTKADGSGISYKAGDTFKITANTTLYAQWQKDSEDSGTGWTWGGTTSKEKPKTEEVLTHIAYLNGYPDNTIRAQGSITRAEVATIFARLKVGEANIPTSKANYSDVNSSDWYAKYIAFVTDNKIMEGYEDGSFRPNDKITRAEFTAVVARYNSLADMTSTFEDVIGHWAAGYIGSVTGKGWINGYPDGTFKPEKDISREEVATMVNKMLDRKVDKDGLNNLGVKNFKDLDNSSWSYFDIVEASNSHRSVRRTLGDIIEDWKELIK</sequence>
<name>A0A1M5PWY1_9FIRM</name>
<dbReference type="Proteomes" id="UP000184032">
    <property type="component" value="Unassembled WGS sequence"/>
</dbReference>
<evidence type="ECO:0000313" key="3">
    <source>
        <dbReference type="EMBL" id="SHH05979.1"/>
    </source>
</evidence>
<dbReference type="AlphaFoldDB" id="A0A1M5PWY1"/>